<evidence type="ECO:0000256" key="12">
    <source>
        <dbReference type="ARBA" id="ARBA00042242"/>
    </source>
</evidence>
<dbReference type="PROSITE" id="PS00184">
    <property type="entry name" value="GARS"/>
    <property type="match status" value="1"/>
</dbReference>
<dbReference type="InterPro" id="IPR011054">
    <property type="entry name" value="Rudment_hybrid_motif"/>
</dbReference>
<evidence type="ECO:0000313" key="18">
    <source>
        <dbReference type="Proteomes" id="UP000001026"/>
    </source>
</evidence>
<evidence type="ECO:0000256" key="5">
    <source>
        <dbReference type="ARBA" id="ARBA00022598"/>
    </source>
</evidence>
<evidence type="ECO:0000256" key="9">
    <source>
        <dbReference type="ARBA" id="ARBA00022840"/>
    </source>
</evidence>
<evidence type="ECO:0000313" key="17">
    <source>
        <dbReference type="EMBL" id="CAE19799.1"/>
    </source>
</evidence>
<dbReference type="SUPFAM" id="SSF52440">
    <property type="entry name" value="PreATP-grasp domain"/>
    <property type="match status" value="1"/>
</dbReference>
<dbReference type="GO" id="GO:0009113">
    <property type="term" value="P:purine nucleobase biosynthetic process"/>
    <property type="evidence" value="ECO:0007669"/>
    <property type="project" value="InterPro"/>
</dbReference>
<feature type="domain" description="ATP-grasp" evidence="16">
    <location>
        <begin position="123"/>
        <end position="328"/>
    </location>
</feature>
<dbReference type="RefSeq" id="WP_011132974.1">
    <property type="nucleotide sequence ID" value="NC_005072.1"/>
</dbReference>
<accession>Q7V0C6</accession>
<comment type="cofactor">
    <cofactor evidence="2">
        <name>Mg(2+)</name>
        <dbReference type="ChEBI" id="CHEBI:18420"/>
    </cofactor>
</comment>
<reference evidence="17 18" key="1">
    <citation type="journal article" date="2003" name="Nature">
        <title>Genome divergence in two Prochlorococcus ecotypes reflects oceanic niche differentiation.</title>
        <authorList>
            <person name="Rocap G."/>
            <person name="Larimer F.W."/>
            <person name="Lamerdin J.E."/>
            <person name="Malfatti S."/>
            <person name="Chain P."/>
            <person name="Ahlgren N.A."/>
            <person name="Arellano A."/>
            <person name="Coleman M."/>
            <person name="Hauser L."/>
            <person name="Hess W.R."/>
            <person name="Johnson Z.I."/>
            <person name="Land M.L."/>
            <person name="Lindell D."/>
            <person name="Post A.F."/>
            <person name="Regala W."/>
            <person name="Shah M."/>
            <person name="Shaw S.L."/>
            <person name="Steglich C."/>
            <person name="Sullivan M.B."/>
            <person name="Ting C.S."/>
            <person name="Tolonen A."/>
            <person name="Webb E.A."/>
            <person name="Zinser E.R."/>
            <person name="Chisholm S.W."/>
        </authorList>
    </citation>
    <scope>NUCLEOTIDE SEQUENCE [LARGE SCALE GENOMIC DNA]</scope>
    <source>
        <strain evidence="18">CCMP1986 / NIES-2087 / MED4</strain>
    </source>
</reference>
<dbReference type="GO" id="GO:0005524">
    <property type="term" value="F:ATP binding"/>
    <property type="evidence" value="ECO:0007669"/>
    <property type="project" value="UniProtKB-UniRule"/>
</dbReference>
<dbReference type="GO" id="GO:0004637">
    <property type="term" value="F:phosphoribosylamine-glycine ligase activity"/>
    <property type="evidence" value="ECO:0007669"/>
    <property type="project" value="UniProtKB-UniRule"/>
</dbReference>
<evidence type="ECO:0000256" key="13">
    <source>
        <dbReference type="ARBA" id="ARBA00042864"/>
    </source>
</evidence>
<dbReference type="PROSITE" id="PS50975">
    <property type="entry name" value="ATP_GRASP"/>
    <property type="match status" value="1"/>
</dbReference>
<dbReference type="InterPro" id="IPR013815">
    <property type="entry name" value="ATP_grasp_subdomain_1"/>
</dbReference>
<dbReference type="InterPro" id="IPR016185">
    <property type="entry name" value="PreATP-grasp_dom_sf"/>
</dbReference>
<evidence type="ECO:0000256" key="10">
    <source>
        <dbReference type="ARBA" id="ARBA00023211"/>
    </source>
</evidence>
<keyword evidence="8 14" id="KW-0658">Purine biosynthesis</keyword>
<dbReference type="Gene3D" id="3.40.50.20">
    <property type="match status" value="1"/>
</dbReference>
<dbReference type="InterPro" id="IPR020559">
    <property type="entry name" value="PRibGlycinamide_synth_CS"/>
</dbReference>
<dbReference type="InterPro" id="IPR020562">
    <property type="entry name" value="PRibGlycinamide_synth_N"/>
</dbReference>
<dbReference type="SMART" id="SM01210">
    <property type="entry name" value="GARS_C"/>
    <property type="match status" value="1"/>
</dbReference>
<dbReference type="Gene3D" id="3.30.470.20">
    <property type="entry name" value="ATP-grasp fold, B domain"/>
    <property type="match status" value="1"/>
</dbReference>
<dbReference type="GO" id="GO:0046872">
    <property type="term" value="F:metal ion binding"/>
    <property type="evidence" value="ECO:0007669"/>
    <property type="project" value="UniProtKB-KW"/>
</dbReference>
<dbReference type="InterPro" id="IPR011761">
    <property type="entry name" value="ATP-grasp"/>
</dbReference>
<evidence type="ECO:0000256" key="3">
    <source>
        <dbReference type="ARBA" id="ARBA00005174"/>
    </source>
</evidence>
<dbReference type="Pfam" id="PF01071">
    <property type="entry name" value="GARS_A"/>
    <property type="match status" value="1"/>
</dbReference>
<keyword evidence="9 15" id="KW-0067">ATP-binding</keyword>
<dbReference type="STRING" id="59919.PMM1340"/>
<dbReference type="PANTHER" id="PTHR43472">
    <property type="entry name" value="PHOSPHORIBOSYLAMINE--GLYCINE LIGASE"/>
    <property type="match status" value="1"/>
</dbReference>
<name>Q7V0C6_PROMP</name>
<dbReference type="eggNOG" id="COG0151">
    <property type="taxonomic scope" value="Bacteria"/>
</dbReference>
<dbReference type="HAMAP" id="MF_00138">
    <property type="entry name" value="GARS"/>
    <property type="match status" value="1"/>
</dbReference>
<dbReference type="InterPro" id="IPR020560">
    <property type="entry name" value="PRibGlycinamide_synth_C-dom"/>
</dbReference>
<dbReference type="SMART" id="SM01209">
    <property type="entry name" value="GARS_A"/>
    <property type="match status" value="1"/>
</dbReference>
<dbReference type="Proteomes" id="UP000001026">
    <property type="component" value="Chromosome"/>
</dbReference>
<dbReference type="GO" id="GO:0006189">
    <property type="term" value="P:'de novo' IMP biosynthetic process"/>
    <property type="evidence" value="ECO:0007669"/>
    <property type="project" value="UniProtKB-UniRule"/>
</dbReference>
<dbReference type="EC" id="6.3.4.13" evidence="4 14"/>
<dbReference type="PANTHER" id="PTHR43472:SF1">
    <property type="entry name" value="PHOSPHORIBOSYLAMINE--GLYCINE LIGASE, CHLOROPLASTIC"/>
    <property type="match status" value="1"/>
</dbReference>
<organism evidence="17 18">
    <name type="scientific">Prochlorococcus marinus subsp. pastoris (strain CCMP1986 / NIES-2087 / MED4)</name>
    <dbReference type="NCBI Taxonomy" id="59919"/>
    <lineage>
        <taxon>Bacteria</taxon>
        <taxon>Bacillati</taxon>
        <taxon>Cyanobacteriota</taxon>
        <taxon>Cyanophyceae</taxon>
        <taxon>Synechococcales</taxon>
        <taxon>Prochlorococcaceae</taxon>
        <taxon>Prochlorococcus</taxon>
    </lineage>
</organism>
<evidence type="ECO:0000256" key="14">
    <source>
        <dbReference type="HAMAP-Rule" id="MF_00138"/>
    </source>
</evidence>
<evidence type="ECO:0000256" key="8">
    <source>
        <dbReference type="ARBA" id="ARBA00022755"/>
    </source>
</evidence>
<evidence type="ECO:0000256" key="4">
    <source>
        <dbReference type="ARBA" id="ARBA00013255"/>
    </source>
</evidence>
<dbReference type="InterPro" id="IPR037123">
    <property type="entry name" value="PRibGlycinamide_synth_C_sf"/>
</dbReference>
<dbReference type="InterPro" id="IPR000115">
    <property type="entry name" value="PRibGlycinamide_synth"/>
</dbReference>
<dbReference type="UniPathway" id="UPA00074">
    <property type="reaction ID" value="UER00125"/>
</dbReference>
<dbReference type="OrthoDB" id="9807240at2"/>
<evidence type="ECO:0000256" key="11">
    <source>
        <dbReference type="ARBA" id="ARBA00038345"/>
    </source>
</evidence>
<keyword evidence="5 14" id="KW-0436">Ligase</keyword>
<dbReference type="InterPro" id="IPR020561">
    <property type="entry name" value="PRibGlycinamid_synth_ATP-grasp"/>
</dbReference>
<keyword evidence="6" id="KW-0479">Metal-binding</keyword>
<gene>
    <name evidence="14 17" type="primary">purD</name>
    <name evidence="17" type="ordered locus">PMM1340</name>
</gene>
<comment type="cofactor">
    <cofactor evidence="1">
        <name>Mn(2+)</name>
        <dbReference type="ChEBI" id="CHEBI:29035"/>
    </cofactor>
</comment>
<sequence>MSINTINSKSSNKLENILIIGNGGRENALAWAIQKNDLIKKIYLLPGNAGSKKINKSERINLDLKNTKVLTSKLKFLNIDLIVIGPETPLAEGLGEVLRRNNFDVFGPGPDGAKLESSKSWAKEFMKDANIPTANFWKVKSLKEAKKIIFTSPNPLVVKADGLASGKGVFIPESKEASINATEEIFKGKFGNAGEIIVLEEKIEGPEVSVFALCDGKKYVLLPTAQDHKRLNENDKGPNTGGMGAYSPTPMMTKSLLETITKEIIEPTINSLLRKNIDYKGVLYFGLMITKSGPKVIEYNCRFGDPECQTIMPLMDKDFVILLQKCAKGNLLGNEKIKMSNKFSGCVIATSKGYPHNYKKGFPITYGNIDYEHCQIFDSGTSLNSKGEFITDGGRVLSIVCQGEDFNKVFEKAYKNLKEISFDGIYYRKDIGHQVRIKKIAERTN</sequence>
<dbReference type="FunFam" id="3.30.470.20:FF:000018">
    <property type="entry name" value="Trifunctional purine biosynthetic protein adenosine-3"/>
    <property type="match status" value="1"/>
</dbReference>
<comment type="pathway">
    <text evidence="3 14">Purine metabolism; IMP biosynthesis via de novo pathway; N(1)-(5-phospho-D-ribosyl)glycinamide from 5-phospho-alpha-D-ribose 1-diphosphate: step 2/2.</text>
</comment>
<keyword evidence="10" id="KW-0464">Manganese</keyword>
<dbReference type="EMBL" id="BX548174">
    <property type="protein sequence ID" value="CAE19799.1"/>
    <property type="molecule type" value="Genomic_DNA"/>
</dbReference>
<keyword evidence="7 15" id="KW-0547">Nucleotide-binding</keyword>
<dbReference type="SUPFAM" id="SSF56059">
    <property type="entry name" value="Glutathione synthetase ATP-binding domain-like"/>
    <property type="match status" value="1"/>
</dbReference>
<evidence type="ECO:0000256" key="15">
    <source>
        <dbReference type="PROSITE-ProRule" id="PRU00409"/>
    </source>
</evidence>
<evidence type="ECO:0000256" key="2">
    <source>
        <dbReference type="ARBA" id="ARBA00001946"/>
    </source>
</evidence>
<dbReference type="KEGG" id="pmm:PMM1340"/>
<comment type="catalytic activity">
    <reaction evidence="14">
        <text>5-phospho-beta-D-ribosylamine + glycine + ATP = N(1)-(5-phospho-beta-D-ribosyl)glycinamide + ADP + phosphate + H(+)</text>
        <dbReference type="Rhea" id="RHEA:17453"/>
        <dbReference type="ChEBI" id="CHEBI:15378"/>
        <dbReference type="ChEBI" id="CHEBI:30616"/>
        <dbReference type="ChEBI" id="CHEBI:43474"/>
        <dbReference type="ChEBI" id="CHEBI:57305"/>
        <dbReference type="ChEBI" id="CHEBI:58681"/>
        <dbReference type="ChEBI" id="CHEBI:143788"/>
        <dbReference type="ChEBI" id="CHEBI:456216"/>
        <dbReference type="EC" id="6.3.4.13"/>
    </reaction>
</comment>
<dbReference type="SUPFAM" id="SSF51246">
    <property type="entry name" value="Rudiment single hybrid motif"/>
    <property type="match status" value="1"/>
</dbReference>
<dbReference type="Pfam" id="PF02843">
    <property type="entry name" value="GARS_C"/>
    <property type="match status" value="1"/>
</dbReference>
<proteinExistence type="inferred from homology"/>
<protein>
    <recommendedName>
        <fullName evidence="4 14">Phosphoribosylamine--glycine ligase</fullName>
        <ecNumber evidence="4 14">6.3.4.13</ecNumber>
    </recommendedName>
    <alternativeName>
        <fullName evidence="14">GARS</fullName>
    </alternativeName>
    <alternativeName>
        <fullName evidence="12 14">Glycinamide ribonucleotide synthetase</fullName>
    </alternativeName>
    <alternativeName>
        <fullName evidence="13 14">Phosphoribosylglycinamide synthetase</fullName>
    </alternativeName>
</protein>
<evidence type="ECO:0000256" key="1">
    <source>
        <dbReference type="ARBA" id="ARBA00001936"/>
    </source>
</evidence>
<dbReference type="Gene3D" id="3.30.1490.20">
    <property type="entry name" value="ATP-grasp fold, A domain"/>
    <property type="match status" value="1"/>
</dbReference>
<dbReference type="NCBIfam" id="TIGR00877">
    <property type="entry name" value="purD"/>
    <property type="match status" value="1"/>
</dbReference>
<comment type="similarity">
    <text evidence="11 14">Belongs to the GARS family.</text>
</comment>
<evidence type="ECO:0000259" key="16">
    <source>
        <dbReference type="PROSITE" id="PS50975"/>
    </source>
</evidence>
<evidence type="ECO:0000256" key="7">
    <source>
        <dbReference type="ARBA" id="ARBA00022741"/>
    </source>
</evidence>
<dbReference type="AlphaFoldDB" id="Q7V0C6"/>
<dbReference type="Gene3D" id="3.90.600.10">
    <property type="entry name" value="Phosphoribosylglycinamide synthetase, C-terminal domain"/>
    <property type="match status" value="1"/>
</dbReference>
<dbReference type="Pfam" id="PF02844">
    <property type="entry name" value="GARS_N"/>
    <property type="match status" value="1"/>
</dbReference>
<evidence type="ECO:0000256" key="6">
    <source>
        <dbReference type="ARBA" id="ARBA00022723"/>
    </source>
</evidence>
<dbReference type="HOGENOM" id="CLU_027420_3_1_3"/>